<reference evidence="3 4" key="1">
    <citation type="submission" date="2016-07" db="EMBL/GenBank/DDBJ databases">
        <title>Pervasive Adenine N6-methylation of Active Genes in Fungi.</title>
        <authorList>
            <consortium name="DOE Joint Genome Institute"/>
            <person name="Mondo S.J."/>
            <person name="Dannebaum R.O."/>
            <person name="Kuo R.C."/>
            <person name="Labutti K."/>
            <person name="Haridas S."/>
            <person name="Kuo A."/>
            <person name="Salamov A."/>
            <person name="Ahrendt S.R."/>
            <person name="Lipzen A."/>
            <person name="Sullivan W."/>
            <person name="Andreopoulos W.B."/>
            <person name="Clum A."/>
            <person name="Lindquist E."/>
            <person name="Daum C."/>
            <person name="Ramamoorthy G.K."/>
            <person name="Gryganskyi A."/>
            <person name="Culley D."/>
            <person name="Magnuson J.K."/>
            <person name="James T.Y."/>
            <person name="O'Malley M.A."/>
            <person name="Stajich J.E."/>
            <person name="Spatafora J.W."/>
            <person name="Visel A."/>
            <person name="Grigoriev I.V."/>
        </authorList>
    </citation>
    <scope>NUCLEOTIDE SEQUENCE [LARGE SCALE GENOMIC DNA]</scope>
    <source>
        <strain evidence="3 4">CBS 115471</strain>
    </source>
</reference>
<comment type="caution">
    <text evidence="3">The sequence shown here is derived from an EMBL/GenBank/DDBJ whole genome shotgun (WGS) entry which is preliminary data.</text>
</comment>
<dbReference type="STRING" id="1231657.A0A1Y1ZXG2"/>
<keyword evidence="1" id="KW-0677">Repeat</keyword>
<dbReference type="EMBL" id="MCFA01000029">
    <property type="protein sequence ID" value="ORY14943.1"/>
    <property type="molecule type" value="Genomic_DNA"/>
</dbReference>
<proteinExistence type="predicted"/>
<dbReference type="SUPFAM" id="SSF52540">
    <property type="entry name" value="P-loop containing nucleoside triphosphate hydrolases"/>
    <property type="match status" value="1"/>
</dbReference>
<feature type="domain" description="Nephrocystin 3-like N-terminal" evidence="2">
    <location>
        <begin position="29"/>
        <end position="190"/>
    </location>
</feature>
<dbReference type="Proteomes" id="UP000193144">
    <property type="component" value="Unassembled WGS sequence"/>
</dbReference>
<dbReference type="Pfam" id="PF24883">
    <property type="entry name" value="NPHP3_N"/>
    <property type="match status" value="1"/>
</dbReference>
<keyword evidence="4" id="KW-1185">Reference proteome</keyword>
<evidence type="ECO:0000259" key="2">
    <source>
        <dbReference type="Pfam" id="PF24883"/>
    </source>
</evidence>
<gene>
    <name evidence="3" type="ORF">BCR34DRAFT_478657</name>
</gene>
<dbReference type="InterPro" id="IPR056884">
    <property type="entry name" value="NPHP3-like_N"/>
</dbReference>
<dbReference type="Gene3D" id="3.40.50.300">
    <property type="entry name" value="P-loop containing nucleotide triphosphate hydrolases"/>
    <property type="match status" value="1"/>
</dbReference>
<accession>A0A1Y1ZXG2</accession>
<name>A0A1Y1ZXG2_9PLEO</name>
<evidence type="ECO:0000313" key="4">
    <source>
        <dbReference type="Proteomes" id="UP000193144"/>
    </source>
</evidence>
<sequence>MTPSAILAWLSTLDNEETKQTKLKARLPGTCDWVQDIPELQAWISGQSQHPVLWCYGLPGHGKSMLSSVIIDELERILCRPKQALVYVYSDYDKKIKGPDLLLSICRQLASQCSELPWQLVKLYSQTAPEGRRPDIDETMLLNVAMCDAFSHVFIVVDGIDGVTRDWGRELLLEKLQWMCNHGARVLISSGTHGDRPERCGCLEDIEDALQGEPQLLMRPREKDVVAFVE</sequence>
<dbReference type="AlphaFoldDB" id="A0A1Y1ZXG2"/>
<dbReference type="InterPro" id="IPR027417">
    <property type="entry name" value="P-loop_NTPase"/>
</dbReference>
<evidence type="ECO:0000313" key="3">
    <source>
        <dbReference type="EMBL" id="ORY14943.1"/>
    </source>
</evidence>
<protein>
    <recommendedName>
        <fullName evidence="2">Nephrocystin 3-like N-terminal domain-containing protein</fullName>
    </recommendedName>
</protein>
<evidence type="ECO:0000256" key="1">
    <source>
        <dbReference type="ARBA" id="ARBA00022737"/>
    </source>
</evidence>
<dbReference type="OrthoDB" id="195446at2759"/>
<dbReference type="PANTHER" id="PTHR10039:SF16">
    <property type="entry name" value="GPI INOSITOL-DEACYLASE"/>
    <property type="match status" value="1"/>
</dbReference>
<feature type="non-terminal residue" evidence="3">
    <location>
        <position position="230"/>
    </location>
</feature>
<dbReference type="PANTHER" id="PTHR10039">
    <property type="entry name" value="AMELOGENIN"/>
    <property type="match status" value="1"/>
</dbReference>
<organism evidence="3 4">
    <name type="scientific">Clohesyomyces aquaticus</name>
    <dbReference type="NCBI Taxonomy" id="1231657"/>
    <lineage>
        <taxon>Eukaryota</taxon>
        <taxon>Fungi</taxon>
        <taxon>Dikarya</taxon>
        <taxon>Ascomycota</taxon>
        <taxon>Pezizomycotina</taxon>
        <taxon>Dothideomycetes</taxon>
        <taxon>Pleosporomycetidae</taxon>
        <taxon>Pleosporales</taxon>
        <taxon>Lindgomycetaceae</taxon>
        <taxon>Clohesyomyces</taxon>
    </lineage>
</organism>